<dbReference type="GO" id="GO:0005634">
    <property type="term" value="C:nucleus"/>
    <property type="evidence" value="ECO:0007669"/>
    <property type="project" value="UniProtKB-SubCell"/>
</dbReference>
<dbReference type="PANTHER" id="PTHR47338">
    <property type="entry name" value="ZN(II)2CYS6 TRANSCRIPTION FACTOR (EUROFUNG)-RELATED"/>
    <property type="match status" value="1"/>
</dbReference>
<feature type="region of interest" description="Disordered" evidence="6">
    <location>
        <begin position="651"/>
        <end position="675"/>
    </location>
</feature>
<evidence type="ECO:0000256" key="4">
    <source>
        <dbReference type="ARBA" id="ARBA00023163"/>
    </source>
</evidence>
<dbReference type="SMART" id="SM00066">
    <property type="entry name" value="GAL4"/>
    <property type="match status" value="1"/>
</dbReference>
<keyword evidence="3" id="KW-0805">Transcription regulation</keyword>
<evidence type="ECO:0000313" key="9">
    <source>
        <dbReference type="Proteomes" id="UP000237481"/>
    </source>
</evidence>
<dbReference type="CDD" id="cd12148">
    <property type="entry name" value="fungal_TF_MHR"/>
    <property type="match status" value="1"/>
</dbReference>
<dbReference type="PROSITE" id="PS50048">
    <property type="entry name" value="ZN2_CY6_FUNGAL_2"/>
    <property type="match status" value="1"/>
</dbReference>
<comment type="caution">
    <text evidence="8">The sequence shown here is derived from an EMBL/GenBank/DDBJ whole genome shotgun (WGS) entry which is preliminary data.</text>
</comment>
<evidence type="ECO:0000256" key="6">
    <source>
        <dbReference type="SAM" id="MobiDB-lite"/>
    </source>
</evidence>
<dbReference type="Pfam" id="PF04082">
    <property type="entry name" value="Fungal_trans"/>
    <property type="match status" value="1"/>
</dbReference>
<dbReference type="Proteomes" id="UP000237481">
    <property type="component" value="Unassembled WGS sequence"/>
</dbReference>
<dbReference type="GO" id="GO:0006351">
    <property type="term" value="P:DNA-templated transcription"/>
    <property type="evidence" value="ECO:0007669"/>
    <property type="project" value="InterPro"/>
</dbReference>
<dbReference type="InterPro" id="IPR001138">
    <property type="entry name" value="Zn2Cys6_DnaBD"/>
</dbReference>
<accession>A0A2S4KY93</accession>
<organism evidence="8 9">
    <name type="scientific">Tolypocladium paradoxum</name>
    <dbReference type="NCBI Taxonomy" id="94208"/>
    <lineage>
        <taxon>Eukaryota</taxon>
        <taxon>Fungi</taxon>
        <taxon>Dikarya</taxon>
        <taxon>Ascomycota</taxon>
        <taxon>Pezizomycotina</taxon>
        <taxon>Sordariomycetes</taxon>
        <taxon>Hypocreomycetidae</taxon>
        <taxon>Hypocreales</taxon>
        <taxon>Ophiocordycipitaceae</taxon>
        <taxon>Tolypocladium</taxon>
    </lineage>
</organism>
<dbReference type="InterPro" id="IPR050815">
    <property type="entry name" value="TF_fung"/>
</dbReference>
<dbReference type="PROSITE" id="PS00463">
    <property type="entry name" value="ZN2_CY6_FUNGAL_1"/>
    <property type="match status" value="1"/>
</dbReference>
<keyword evidence="5" id="KW-0539">Nucleus</keyword>
<proteinExistence type="predicted"/>
<evidence type="ECO:0000256" key="1">
    <source>
        <dbReference type="ARBA" id="ARBA00004123"/>
    </source>
</evidence>
<keyword evidence="2" id="KW-0479">Metal-binding</keyword>
<feature type="compositionally biased region" description="Polar residues" evidence="6">
    <location>
        <begin position="122"/>
        <end position="131"/>
    </location>
</feature>
<dbReference type="OrthoDB" id="4456959at2759"/>
<reference evidence="8 9" key="1">
    <citation type="submission" date="2018-01" db="EMBL/GenBank/DDBJ databases">
        <title>Harnessing the power of phylogenomics to disentangle the directionality and signatures of interkingdom host jumping in the parasitic fungal genus Tolypocladium.</title>
        <authorList>
            <person name="Quandt C.A."/>
            <person name="Patterson W."/>
            <person name="Spatafora J.W."/>
        </authorList>
    </citation>
    <scope>NUCLEOTIDE SEQUENCE [LARGE SCALE GENOMIC DNA]</scope>
    <source>
        <strain evidence="8 9">NRBC 100945</strain>
    </source>
</reference>
<dbReference type="InterPro" id="IPR036864">
    <property type="entry name" value="Zn2-C6_fun-type_DNA-bd_sf"/>
</dbReference>
<dbReference type="GO" id="GO:0008270">
    <property type="term" value="F:zinc ion binding"/>
    <property type="evidence" value="ECO:0007669"/>
    <property type="project" value="InterPro"/>
</dbReference>
<evidence type="ECO:0000259" key="7">
    <source>
        <dbReference type="PROSITE" id="PS50048"/>
    </source>
</evidence>
<feature type="region of interest" description="Disordered" evidence="6">
    <location>
        <begin position="80"/>
        <end position="131"/>
    </location>
</feature>
<evidence type="ECO:0000256" key="2">
    <source>
        <dbReference type="ARBA" id="ARBA00022723"/>
    </source>
</evidence>
<dbReference type="STRING" id="94208.A0A2S4KY93"/>
<gene>
    <name evidence="8" type="ORF">TPAR_04647</name>
</gene>
<feature type="region of interest" description="Disordered" evidence="6">
    <location>
        <begin position="734"/>
        <end position="774"/>
    </location>
</feature>
<dbReference type="CDD" id="cd00067">
    <property type="entry name" value="GAL4"/>
    <property type="match status" value="1"/>
</dbReference>
<dbReference type="SUPFAM" id="SSF57701">
    <property type="entry name" value="Zn2/Cys6 DNA-binding domain"/>
    <property type="match status" value="1"/>
</dbReference>
<dbReference type="GO" id="GO:0003677">
    <property type="term" value="F:DNA binding"/>
    <property type="evidence" value="ECO:0007669"/>
    <property type="project" value="InterPro"/>
</dbReference>
<dbReference type="Pfam" id="PF00172">
    <property type="entry name" value="Zn_clus"/>
    <property type="match status" value="1"/>
</dbReference>
<evidence type="ECO:0000313" key="8">
    <source>
        <dbReference type="EMBL" id="POR35154.1"/>
    </source>
</evidence>
<comment type="subcellular location">
    <subcellularLocation>
        <location evidence="1">Nucleus</location>
    </subcellularLocation>
</comment>
<dbReference type="PANTHER" id="PTHR47338:SF10">
    <property type="entry name" value="TRANSCRIPTION FACTOR DOMAIN-CONTAINING PROTEIN-RELATED"/>
    <property type="match status" value="1"/>
</dbReference>
<dbReference type="EMBL" id="PKSG01000465">
    <property type="protein sequence ID" value="POR35154.1"/>
    <property type="molecule type" value="Genomic_DNA"/>
</dbReference>
<feature type="domain" description="Zn(2)-C6 fungal-type" evidence="7">
    <location>
        <begin position="20"/>
        <end position="50"/>
    </location>
</feature>
<protein>
    <submittedName>
        <fullName evidence="8">Binuclear zinc transcription factor</fullName>
    </submittedName>
</protein>
<dbReference type="Gene3D" id="4.10.240.10">
    <property type="entry name" value="Zn(2)-C6 fungal-type DNA-binding domain"/>
    <property type="match status" value="1"/>
</dbReference>
<evidence type="ECO:0000256" key="3">
    <source>
        <dbReference type="ARBA" id="ARBA00023015"/>
    </source>
</evidence>
<dbReference type="AlphaFoldDB" id="A0A2S4KY93"/>
<dbReference type="InterPro" id="IPR007219">
    <property type="entry name" value="XnlR_reg_dom"/>
</dbReference>
<name>A0A2S4KY93_9HYPO</name>
<keyword evidence="9" id="KW-1185">Reference proteome</keyword>
<keyword evidence="4" id="KW-0804">Transcription</keyword>
<dbReference type="GO" id="GO:0000981">
    <property type="term" value="F:DNA-binding transcription factor activity, RNA polymerase II-specific"/>
    <property type="evidence" value="ECO:0007669"/>
    <property type="project" value="InterPro"/>
</dbReference>
<sequence length="833" mass="91028">MAPDHSFHPDPSGAGTEPLACVSCRSRKLRCDRTKPACARCLRVGGECVYPESRRKPTFKRRNVKELEARLAQVEDYLNHVNKGADGNDSSGKRSDDPPLQMGDFTFESGPPGQGSEAPATTGHSQDSFDLPNFTSHEASSFMGDGQLMGLGYSETVPPFEVQEELNNIFFLIQYHFIPVIHSGRYYQAFYGGPLRKPPICLQYAIWAMAANGHSKYDQYAQGHGEHFITLAHAQTWALVAAYEAQCMLYTRASISCAKCVRLTQMMGLDRLDGGRDDLPPALGPTTTWAELEERRRVLWGAFAIDSHASISTGWPCLIDPNNIMTRLPASEEAFSSGQEEAAPFLDEVFKGANYNGFAGAIVICQVFRSILQHVHRTKPTDNADDMMEGPFWKRHRDLDNKLSSAFMFLPEKLRLPQNIRDPTAVHTNLNLHAAVITLHHAAVEKQEKHALPEPVKQTSMCRLRTSAEEIANIIKMASHSTTMFRSPLCALSLYCATTVYVYLAKDDPKSGLTTLDTSNLELIIHAMEAIGRQHEITCALLQQACLDVERNGLDSCIGLPTLTKYRDIFGDANSNIPLLARSSVSKHTEMSPVLPGRLPLQNPKGSIPPGYLKMDKGDPPHLLSRGSHPVVKGLINSDCFQPVLGAVTRNVAPKPTDDTSHKRKRMSPSPGPEAARNMAMLNAVVNDFTKDGINMAHPLGKTPDSGLGSGMLRFDGVGVGARSEGATGLFVLPDRTCSSASSPANRERGTDGLSGSSRTSPGTGLGNTPEENRFDLRPFQDRIATPIWQPTDEAFFAAQIPQSMMNLAPGDDDGAWALLTGTMGWQNNAAGM</sequence>
<evidence type="ECO:0000256" key="5">
    <source>
        <dbReference type="ARBA" id="ARBA00023242"/>
    </source>
</evidence>
<dbReference type="PRINTS" id="PR00755">
    <property type="entry name" value="AFLATOXINBRP"/>
</dbReference>
<dbReference type="SMART" id="SM00906">
    <property type="entry name" value="Fungal_trans"/>
    <property type="match status" value="1"/>
</dbReference>
<feature type="compositionally biased region" description="Polar residues" evidence="6">
    <location>
        <begin position="754"/>
        <end position="763"/>
    </location>
</feature>